<reference evidence="2 3" key="1">
    <citation type="submission" date="2017-06" db="EMBL/GenBank/DDBJ databases">
        <title>Complete genome of Francisella adeliensis.</title>
        <authorList>
            <person name="Vallesi A."/>
            <person name="Sjodin A."/>
        </authorList>
    </citation>
    <scope>NUCLEOTIDE SEQUENCE [LARGE SCALE GENOMIC DNA]</scope>
    <source>
        <strain evidence="2 3">FDC440</strain>
    </source>
</reference>
<feature type="transmembrane region" description="Helical" evidence="1">
    <location>
        <begin position="136"/>
        <end position="154"/>
    </location>
</feature>
<keyword evidence="1" id="KW-0812">Transmembrane</keyword>
<keyword evidence="1" id="KW-0472">Membrane</keyword>
<dbReference type="KEGG" id="fad:CDH04_06935"/>
<feature type="transmembrane region" description="Helical" evidence="1">
    <location>
        <begin position="81"/>
        <end position="101"/>
    </location>
</feature>
<protein>
    <submittedName>
        <fullName evidence="2">Uncharacterized protein</fullName>
    </submittedName>
</protein>
<dbReference type="RefSeq" id="WP_112870330.1">
    <property type="nucleotide sequence ID" value="NZ_CP021781.1"/>
</dbReference>
<proteinExistence type="predicted"/>
<evidence type="ECO:0000313" key="2">
    <source>
        <dbReference type="EMBL" id="AXA34152.1"/>
    </source>
</evidence>
<evidence type="ECO:0000313" key="3">
    <source>
        <dbReference type="Proteomes" id="UP000251120"/>
    </source>
</evidence>
<sequence length="200" mass="24382">MKKQIYAEIKHAFSRNLFNINIVDIQDFIDVCKMTKQIDFVEKHNLHKYIGVSFKEVLRREYKDIKSFIDTLQIKYKKKYVANYIFSSIIVEVITNIQDWFDMLYKKFYLPEYKKYEHLAYNINPEQKDALKYSTITRYHIACCTFAIVFFIKMKLKYFDALKWHEQNQDIYPIKTVKYSKPKSLKRIAMMYLMYSPMQN</sequence>
<name>A0A2Z4Y092_9GAMM</name>
<organism evidence="2 3">
    <name type="scientific">Francisella adeliensis</name>
    <dbReference type="NCBI Taxonomy" id="2007306"/>
    <lineage>
        <taxon>Bacteria</taxon>
        <taxon>Pseudomonadati</taxon>
        <taxon>Pseudomonadota</taxon>
        <taxon>Gammaproteobacteria</taxon>
        <taxon>Thiotrichales</taxon>
        <taxon>Francisellaceae</taxon>
        <taxon>Francisella</taxon>
    </lineage>
</organism>
<keyword evidence="1" id="KW-1133">Transmembrane helix</keyword>
<accession>A0A2Z4Y092</accession>
<dbReference type="Proteomes" id="UP000251120">
    <property type="component" value="Chromosome"/>
</dbReference>
<dbReference type="EMBL" id="CP021781">
    <property type="protein sequence ID" value="AXA34152.1"/>
    <property type="molecule type" value="Genomic_DNA"/>
</dbReference>
<dbReference type="AlphaFoldDB" id="A0A2Z4Y092"/>
<evidence type="ECO:0000256" key="1">
    <source>
        <dbReference type="SAM" id="Phobius"/>
    </source>
</evidence>
<gene>
    <name evidence="2" type="ORF">CDH04_06935</name>
</gene>